<organism evidence="1 2">
    <name type="scientific">Novosphingobium pentaromativorans US6-1</name>
    <dbReference type="NCBI Taxonomy" id="1088721"/>
    <lineage>
        <taxon>Bacteria</taxon>
        <taxon>Pseudomonadati</taxon>
        <taxon>Pseudomonadota</taxon>
        <taxon>Alphaproteobacteria</taxon>
        <taxon>Sphingomonadales</taxon>
        <taxon>Sphingomonadaceae</taxon>
        <taxon>Novosphingobium</taxon>
    </lineage>
</organism>
<sequence length="42" mass="4311">MLPAILGVFSLSGPTKVRHLVVQSVAVVVGRQHVGTGLAMKG</sequence>
<gene>
    <name evidence="1" type="ORF">NSU_0293</name>
</gene>
<accession>G6E7F8</accession>
<reference evidence="1 2" key="1">
    <citation type="journal article" date="2012" name="J. Bacteriol.">
        <title>Genome sequence of benzo(a)pyrene-degrading bacterium Novosphingobium pentaromativorans US6-1.</title>
        <authorList>
            <person name="Luo Y.R."/>
            <person name="Kang S.G."/>
            <person name="Kim S.J."/>
            <person name="Kim M.R."/>
            <person name="Li N."/>
            <person name="Lee J.H."/>
            <person name="Kwon K.K."/>
        </authorList>
    </citation>
    <scope>NUCLEOTIDE SEQUENCE [LARGE SCALE GENOMIC DNA]</scope>
    <source>
        <strain evidence="1 2">US6-1</strain>
    </source>
</reference>
<name>G6E7F8_9SPHN</name>
<keyword evidence="2" id="KW-1185">Reference proteome</keyword>
<dbReference type="EMBL" id="AGFM01000006">
    <property type="protein sequence ID" value="EHJ62781.1"/>
    <property type="molecule type" value="Genomic_DNA"/>
</dbReference>
<evidence type="ECO:0000313" key="1">
    <source>
        <dbReference type="EMBL" id="EHJ62781.1"/>
    </source>
</evidence>
<dbReference type="Proteomes" id="UP000004030">
    <property type="component" value="Unassembled WGS sequence"/>
</dbReference>
<protein>
    <submittedName>
        <fullName evidence="1">Uncharacterized protein</fullName>
    </submittedName>
</protein>
<evidence type="ECO:0000313" key="2">
    <source>
        <dbReference type="Proteomes" id="UP000004030"/>
    </source>
</evidence>
<comment type="caution">
    <text evidence="1">The sequence shown here is derived from an EMBL/GenBank/DDBJ whole genome shotgun (WGS) entry which is preliminary data.</text>
</comment>
<dbReference type="AlphaFoldDB" id="G6E7F8"/>
<proteinExistence type="predicted"/>